<feature type="compositionally biased region" description="Gly residues" evidence="1">
    <location>
        <begin position="324"/>
        <end position="349"/>
    </location>
</feature>
<sequence length="499" mass="54679">MCLKFDFGSIVNLKNVRHVPDLSYNLLSCASLENEGLEGKWGKGVMKIMKGSIVVFKAEKKNNLYVCKAEPVCEHANSVVDNFVLWHKRLGHMSNKGLEILYINGHLGSDKLMHVPFCESWRLFPCCKLEGSSLFLREKSWSAVSPSKGVEARVTRVLKLYRVEEYVQPSIVSHSVAHELWSDLKSRYGGSNGPRIHQLKTEMQNLRQKGQSVVAYYNQFITLWNQLYGTKDPTFGCKCTAAALIRADVEHEKTHTFLLGLDDEQYGSVRSQILGTEPVPDISQVYALVAREERHRSIVCARDDRTDAMAFAVGRAPPPVQWQGGRGGGRTGRGGRTGGRGTKGSGGTANEGTASAAAIEVSGSVHSGEATPTSLSFDQVTRLLSMLGPSSSHMSLNGMPQSTSQDRLVDSGASHHMTGTFSCFLDVSPIPPCPVTLPMGHVRWLKPRLHGIGSSLPPRASESSPAQILRRGRQLAYPKRIYRFGFVGILDTNGSGRIG</sequence>
<name>A0A484KXP7_9ASTE</name>
<dbReference type="InterPro" id="IPR005162">
    <property type="entry name" value="Retrotrans_gag_dom"/>
</dbReference>
<feature type="domain" description="GAG-pre-integrase" evidence="3">
    <location>
        <begin position="63"/>
        <end position="121"/>
    </location>
</feature>
<evidence type="ECO:0000313" key="4">
    <source>
        <dbReference type="EMBL" id="VFQ69548.1"/>
    </source>
</evidence>
<feature type="region of interest" description="Disordered" evidence="1">
    <location>
        <begin position="316"/>
        <end position="353"/>
    </location>
</feature>
<proteinExistence type="predicted"/>
<dbReference type="PANTHER" id="PTHR34222:SF28">
    <property type="entry name" value="CCHC-TYPE DOMAIN-CONTAINING PROTEIN"/>
    <property type="match status" value="1"/>
</dbReference>
<feature type="region of interest" description="Disordered" evidence="1">
    <location>
        <begin position="388"/>
        <end position="411"/>
    </location>
</feature>
<dbReference type="Pfam" id="PF03732">
    <property type="entry name" value="Retrotrans_gag"/>
    <property type="match status" value="1"/>
</dbReference>
<dbReference type="AlphaFoldDB" id="A0A484KXP7"/>
<protein>
    <recommendedName>
        <fullName evidence="6">GAG-pre-integrase domain-containing protein</fullName>
    </recommendedName>
</protein>
<organism evidence="4 5">
    <name type="scientific">Cuscuta campestris</name>
    <dbReference type="NCBI Taxonomy" id="132261"/>
    <lineage>
        <taxon>Eukaryota</taxon>
        <taxon>Viridiplantae</taxon>
        <taxon>Streptophyta</taxon>
        <taxon>Embryophyta</taxon>
        <taxon>Tracheophyta</taxon>
        <taxon>Spermatophyta</taxon>
        <taxon>Magnoliopsida</taxon>
        <taxon>eudicotyledons</taxon>
        <taxon>Gunneridae</taxon>
        <taxon>Pentapetalae</taxon>
        <taxon>asterids</taxon>
        <taxon>lamiids</taxon>
        <taxon>Solanales</taxon>
        <taxon>Convolvulaceae</taxon>
        <taxon>Cuscuteae</taxon>
        <taxon>Cuscuta</taxon>
        <taxon>Cuscuta subgen. Grammica</taxon>
        <taxon>Cuscuta sect. Cleistogrammica</taxon>
    </lineage>
</organism>
<dbReference type="InterPro" id="IPR025724">
    <property type="entry name" value="GAG-pre-integrase_dom"/>
</dbReference>
<feature type="domain" description="Retrotransposon gag" evidence="2">
    <location>
        <begin position="178"/>
        <end position="258"/>
    </location>
</feature>
<keyword evidence="5" id="KW-1185">Reference proteome</keyword>
<feature type="compositionally biased region" description="Polar residues" evidence="1">
    <location>
        <begin position="388"/>
        <end position="406"/>
    </location>
</feature>
<evidence type="ECO:0008006" key="6">
    <source>
        <dbReference type="Google" id="ProtNLM"/>
    </source>
</evidence>
<dbReference type="Proteomes" id="UP000595140">
    <property type="component" value="Unassembled WGS sequence"/>
</dbReference>
<reference evidence="4 5" key="1">
    <citation type="submission" date="2018-04" db="EMBL/GenBank/DDBJ databases">
        <authorList>
            <person name="Vogel A."/>
        </authorList>
    </citation>
    <scope>NUCLEOTIDE SEQUENCE [LARGE SCALE GENOMIC DNA]</scope>
</reference>
<evidence type="ECO:0000313" key="5">
    <source>
        <dbReference type="Proteomes" id="UP000595140"/>
    </source>
</evidence>
<dbReference type="PANTHER" id="PTHR34222">
    <property type="entry name" value="GAG_PRE-INTEGRS DOMAIN-CONTAINING PROTEIN"/>
    <property type="match status" value="1"/>
</dbReference>
<evidence type="ECO:0000259" key="2">
    <source>
        <dbReference type="Pfam" id="PF03732"/>
    </source>
</evidence>
<evidence type="ECO:0000259" key="3">
    <source>
        <dbReference type="Pfam" id="PF13976"/>
    </source>
</evidence>
<dbReference type="OrthoDB" id="5544992at2759"/>
<dbReference type="EMBL" id="OOIL02000802">
    <property type="protein sequence ID" value="VFQ69548.1"/>
    <property type="molecule type" value="Genomic_DNA"/>
</dbReference>
<gene>
    <name evidence="4" type="ORF">CCAM_LOCUS11324</name>
</gene>
<accession>A0A484KXP7</accession>
<evidence type="ECO:0000256" key="1">
    <source>
        <dbReference type="SAM" id="MobiDB-lite"/>
    </source>
</evidence>
<dbReference type="Pfam" id="PF13976">
    <property type="entry name" value="gag_pre-integrs"/>
    <property type="match status" value="1"/>
</dbReference>